<organism evidence="1 2">
    <name type="scientific">Sorangium atrum</name>
    <dbReference type="NCBI Taxonomy" id="2995308"/>
    <lineage>
        <taxon>Bacteria</taxon>
        <taxon>Pseudomonadati</taxon>
        <taxon>Myxococcota</taxon>
        <taxon>Polyangia</taxon>
        <taxon>Polyangiales</taxon>
        <taxon>Polyangiaceae</taxon>
        <taxon>Sorangium</taxon>
    </lineage>
</organism>
<dbReference type="SUPFAM" id="SSF48371">
    <property type="entry name" value="ARM repeat"/>
    <property type="match status" value="1"/>
</dbReference>
<proteinExistence type="predicted"/>
<dbReference type="InterPro" id="IPR016024">
    <property type="entry name" value="ARM-type_fold"/>
</dbReference>
<dbReference type="Proteomes" id="UP001217485">
    <property type="component" value="Unassembled WGS sequence"/>
</dbReference>
<evidence type="ECO:0000313" key="1">
    <source>
        <dbReference type="EMBL" id="MDC0685579.1"/>
    </source>
</evidence>
<comment type="caution">
    <text evidence="1">The sequence shown here is derived from an EMBL/GenBank/DDBJ whole genome shotgun (WGS) entry which is preliminary data.</text>
</comment>
<reference evidence="1 2" key="1">
    <citation type="submission" date="2023-01" db="EMBL/GenBank/DDBJ databases">
        <title>Minimal conservation of predation-associated metabolite biosynthetic gene clusters underscores biosynthetic potential of Myxococcota including descriptions for ten novel species: Archangium lansinium sp. nov., Myxococcus landrumus sp. nov., Nannocystis bai.</title>
        <authorList>
            <person name="Ahearne A."/>
            <person name="Stevens C."/>
            <person name="Dowd S."/>
        </authorList>
    </citation>
    <scope>NUCLEOTIDE SEQUENCE [LARGE SCALE GENOMIC DNA]</scope>
    <source>
        <strain evidence="1 2">WIWO2</strain>
    </source>
</reference>
<dbReference type="Gene3D" id="1.25.10.10">
    <property type="entry name" value="Leucine-rich Repeat Variant"/>
    <property type="match status" value="1"/>
</dbReference>
<dbReference type="EMBL" id="JAQNDK010000007">
    <property type="protein sequence ID" value="MDC0685579.1"/>
    <property type="molecule type" value="Genomic_DNA"/>
</dbReference>
<dbReference type="RefSeq" id="WP_272103962.1">
    <property type="nucleotide sequence ID" value="NZ_JAQNDK010000007.1"/>
</dbReference>
<evidence type="ECO:0000313" key="2">
    <source>
        <dbReference type="Proteomes" id="UP001217485"/>
    </source>
</evidence>
<sequence length="328" mass="34239">MPAPRSFDEKRARIAALAEAPPAQAAAELRRLVADRNGYLVGEAAAMAGRLALRELVPDLVGAFPRLLEEPLKSDKGCSGKNRIVEALLAFDAHEPDTYLAGLRHVQLEPAFGQPIDTAAGLRGLCAHALVHVGHREALLEVAPLLADREPVTRAEAAAALGNSGLDAAAAALHVKALSGDPEPDVLGACYRGLLRLLPGRYLGFVAKVLQQGDDGAAEAAALALGESRLPEALPILQAELAGAARAGAARWPRDSVLLGMALLRTDAANDALVALVEEGAEVHAIAALSALALHRHDAPLVERVREAVMGRRSKKLAAVFAEKIDGG</sequence>
<dbReference type="InterPro" id="IPR011989">
    <property type="entry name" value="ARM-like"/>
</dbReference>
<name>A0ABT5CGL6_9BACT</name>
<protein>
    <recommendedName>
        <fullName evidence="3">PBS lyase</fullName>
    </recommendedName>
</protein>
<evidence type="ECO:0008006" key="3">
    <source>
        <dbReference type="Google" id="ProtNLM"/>
    </source>
</evidence>
<keyword evidence="2" id="KW-1185">Reference proteome</keyword>
<accession>A0ABT5CGL6</accession>
<gene>
    <name evidence="1" type="ORF">POL72_48180</name>
</gene>